<evidence type="ECO:0000313" key="2">
    <source>
        <dbReference type="EMBL" id="KAK9020901.1"/>
    </source>
</evidence>
<keyword evidence="3" id="KW-1185">Reference proteome</keyword>
<dbReference type="Pfam" id="PF03372">
    <property type="entry name" value="Exo_endo_phos"/>
    <property type="match status" value="1"/>
</dbReference>
<evidence type="ECO:0000313" key="3">
    <source>
        <dbReference type="Proteomes" id="UP001396334"/>
    </source>
</evidence>
<dbReference type="InterPro" id="IPR036691">
    <property type="entry name" value="Endo/exonu/phosph_ase_sf"/>
</dbReference>
<dbReference type="SUPFAM" id="SSF56219">
    <property type="entry name" value="DNase I-like"/>
    <property type="match status" value="1"/>
</dbReference>
<sequence length="306" mass="35333">MSIMSWNARGMGNKGTVRALKDIAFKFKPEIIFLSETKKKRYLEKIKMKMKLDYSFYVDPIGIAGGLALWWSHEVSMVILNSGKNFIDTKVSVSGEDDWFLTFIYGPPYANEKQVFWESLASLRSNILEKWCVIGDSNMVTRPEKKLGGAPFDASSAKCFYEFMDAFCLLELPLKGGTFTWSNQRSEDEAILEKLDRILISLEWSTSFPKAIGILDAAIASDHVPILLLLKGMSKRFRKDFKFEAKWILEDGYTDNVQDGWQLVNESNRLWSFGKKLSRTMKKLKQWRKQKRGRSILRMKKLMQPS</sequence>
<gene>
    <name evidence="2" type="ORF">V6N11_010913</name>
</gene>
<feature type="domain" description="Endonuclease/exonuclease/phosphatase" evidence="1">
    <location>
        <begin position="4"/>
        <end position="223"/>
    </location>
</feature>
<dbReference type="EMBL" id="JBBPBN010000016">
    <property type="protein sequence ID" value="KAK9020901.1"/>
    <property type="molecule type" value="Genomic_DNA"/>
</dbReference>
<dbReference type="Gene3D" id="3.60.10.10">
    <property type="entry name" value="Endonuclease/exonuclease/phosphatase"/>
    <property type="match status" value="1"/>
</dbReference>
<protein>
    <recommendedName>
        <fullName evidence="1">Endonuclease/exonuclease/phosphatase domain-containing protein</fullName>
    </recommendedName>
</protein>
<dbReference type="PANTHER" id="PTHR33710">
    <property type="entry name" value="BNAC02G09200D PROTEIN"/>
    <property type="match status" value="1"/>
</dbReference>
<dbReference type="PANTHER" id="PTHR33710:SF71">
    <property type="entry name" value="ENDONUCLEASE_EXONUCLEASE_PHOSPHATASE DOMAIN-CONTAINING PROTEIN"/>
    <property type="match status" value="1"/>
</dbReference>
<organism evidence="2 3">
    <name type="scientific">Hibiscus sabdariffa</name>
    <name type="common">roselle</name>
    <dbReference type="NCBI Taxonomy" id="183260"/>
    <lineage>
        <taxon>Eukaryota</taxon>
        <taxon>Viridiplantae</taxon>
        <taxon>Streptophyta</taxon>
        <taxon>Embryophyta</taxon>
        <taxon>Tracheophyta</taxon>
        <taxon>Spermatophyta</taxon>
        <taxon>Magnoliopsida</taxon>
        <taxon>eudicotyledons</taxon>
        <taxon>Gunneridae</taxon>
        <taxon>Pentapetalae</taxon>
        <taxon>rosids</taxon>
        <taxon>malvids</taxon>
        <taxon>Malvales</taxon>
        <taxon>Malvaceae</taxon>
        <taxon>Malvoideae</taxon>
        <taxon>Hibiscus</taxon>
    </lineage>
</organism>
<proteinExistence type="predicted"/>
<name>A0ABR2S7C3_9ROSI</name>
<dbReference type="InterPro" id="IPR005135">
    <property type="entry name" value="Endo/exonuclease/phosphatase"/>
</dbReference>
<dbReference type="Proteomes" id="UP001396334">
    <property type="component" value="Unassembled WGS sequence"/>
</dbReference>
<reference evidence="2 3" key="1">
    <citation type="journal article" date="2024" name="G3 (Bethesda)">
        <title>Genome assembly of Hibiscus sabdariffa L. provides insights into metabolisms of medicinal natural products.</title>
        <authorList>
            <person name="Kim T."/>
        </authorList>
    </citation>
    <scope>NUCLEOTIDE SEQUENCE [LARGE SCALE GENOMIC DNA]</scope>
    <source>
        <strain evidence="2">TK-2024</strain>
        <tissue evidence="2">Old leaves</tissue>
    </source>
</reference>
<evidence type="ECO:0000259" key="1">
    <source>
        <dbReference type="Pfam" id="PF03372"/>
    </source>
</evidence>
<comment type="caution">
    <text evidence="2">The sequence shown here is derived from an EMBL/GenBank/DDBJ whole genome shotgun (WGS) entry which is preliminary data.</text>
</comment>
<accession>A0ABR2S7C3</accession>